<accession>A0A2G5B2G7</accession>
<evidence type="ECO:0000256" key="2">
    <source>
        <dbReference type="ARBA" id="ARBA00004358"/>
    </source>
</evidence>
<name>A0A2G5B2G7_COERN</name>
<dbReference type="STRING" id="763665.A0A2G5B2G7"/>
<feature type="compositionally biased region" description="Basic and acidic residues" evidence="18">
    <location>
        <begin position="198"/>
        <end position="208"/>
    </location>
</feature>
<evidence type="ECO:0000256" key="13">
    <source>
        <dbReference type="ARBA" id="ARBA00023034"/>
    </source>
</evidence>
<comment type="similarity">
    <text evidence="5">Belongs to the ATG27 family.</text>
</comment>
<dbReference type="GO" id="GO:0031966">
    <property type="term" value="C:mitochondrial membrane"/>
    <property type="evidence" value="ECO:0007669"/>
    <property type="project" value="UniProtKB-SubCell"/>
</dbReference>
<feature type="domain" description="MRH" evidence="21">
    <location>
        <begin position="26"/>
        <end position="190"/>
    </location>
</feature>
<evidence type="ECO:0000256" key="10">
    <source>
        <dbReference type="ARBA" id="ARBA00022927"/>
    </source>
</evidence>
<keyword evidence="11 19" id="KW-1133">Transmembrane helix</keyword>
<evidence type="ECO:0000256" key="18">
    <source>
        <dbReference type="SAM" id="MobiDB-lite"/>
    </source>
</evidence>
<evidence type="ECO:0000256" key="5">
    <source>
        <dbReference type="ARBA" id="ARBA00005363"/>
    </source>
</evidence>
<proteinExistence type="inferred from homology"/>
<keyword evidence="23" id="KW-1185">Reference proteome</keyword>
<dbReference type="GO" id="GO:0030659">
    <property type="term" value="C:cytoplasmic vesicle membrane"/>
    <property type="evidence" value="ECO:0007669"/>
    <property type="project" value="UniProtKB-SubCell"/>
</dbReference>
<dbReference type="Proteomes" id="UP000242474">
    <property type="component" value="Unassembled WGS sequence"/>
</dbReference>
<dbReference type="AlphaFoldDB" id="A0A2G5B2G7"/>
<keyword evidence="15 19" id="KW-0472">Membrane</keyword>
<evidence type="ECO:0000259" key="21">
    <source>
        <dbReference type="PROSITE" id="PS51914"/>
    </source>
</evidence>
<dbReference type="SUPFAM" id="SSF50911">
    <property type="entry name" value="Mannose 6-phosphate receptor domain"/>
    <property type="match status" value="1"/>
</dbReference>
<dbReference type="PROSITE" id="PS51914">
    <property type="entry name" value="MRH"/>
    <property type="match status" value="1"/>
</dbReference>
<dbReference type="PANTHER" id="PTHR15071">
    <property type="entry name" value="MANNOSE-6-PHOSPHATE RECEPTOR FAMILY MEMBER"/>
    <property type="match status" value="1"/>
</dbReference>
<dbReference type="Gene3D" id="2.70.130.10">
    <property type="entry name" value="Mannose-6-phosphate receptor binding domain"/>
    <property type="match status" value="1"/>
</dbReference>
<keyword evidence="13" id="KW-0333">Golgi apparatus</keyword>
<evidence type="ECO:0000256" key="6">
    <source>
        <dbReference type="ARBA" id="ARBA00013776"/>
    </source>
</evidence>
<organism evidence="22 23">
    <name type="scientific">Coemansia reversa (strain ATCC 12441 / NRRL 1564)</name>
    <dbReference type="NCBI Taxonomy" id="763665"/>
    <lineage>
        <taxon>Eukaryota</taxon>
        <taxon>Fungi</taxon>
        <taxon>Fungi incertae sedis</taxon>
        <taxon>Zoopagomycota</taxon>
        <taxon>Kickxellomycotina</taxon>
        <taxon>Kickxellomycetes</taxon>
        <taxon>Kickxellales</taxon>
        <taxon>Kickxellaceae</taxon>
        <taxon>Coemansia</taxon>
    </lineage>
</organism>
<keyword evidence="16" id="KW-1015">Disulfide bond</keyword>
<keyword evidence="9 20" id="KW-0732">Signal</keyword>
<dbReference type="InterPro" id="IPR018939">
    <property type="entry name" value="Autophagy-rel_prot_27"/>
</dbReference>
<dbReference type="GO" id="GO:0015031">
    <property type="term" value="P:protein transport"/>
    <property type="evidence" value="ECO:0007669"/>
    <property type="project" value="UniProtKB-KW"/>
</dbReference>
<gene>
    <name evidence="22" type="ORF">COEREDRAFT_94690</name>
</gene>
<keyword evidence="7" id="KW-0813">Transport</keyword>
<dbReference type="GO" id="GO:0034045">
    <property type="term" value="C:phagophore assembly site membrane"/>
    <property type="evidence" value="ECO:0007669"/>
    <property type="project" value="UniProtKB-SubCell"/>
</dbReference>
<keyword evidence="12" id="KW-0072">Autophagy</keyword>
<feature type="chain" id="PRO_5013828290" description="Autophagy-related protein 27" evidence="20">
    <location>
        <begin position="25"/>
        <end position="288"/>
    </location>
</feature>
<dbReference type="GO" id="GO:0006914">
    <property type="term" value="P:autophagy"/>
    <property type="evidence" value="ECO:0007669"/>
    <property type="project" value="UniProtKB-KW"/>
</dbReference>
<protein>
    <recommendedName>
        <fullName evidence="6">Autophagy-related protein 27</fullName>
    </recommendedName>
</protein>
<sequence length="288" mass="31718">MRRMMRALFALVFVALVLIGRATAEFDCKKTQIAGYTYDLSLLANDITLETNTTTPPTITSTKYKVNPCAPLVAEPASVPEIDRCPENAWICRSVTNYKNDDKPRVTEVGTVAGVRKGDEPILEARTNGNQSPTTFHWKLAGAEVDKLTWSADIQFICDKNGDNKNQPQIVDFKDGLLKLEWSVPAACALEDGGSGDDGGKNPDKGGDKDEDSSGGGFFSTIFTLLVVGFALYLVIGVMYKVLVVRANGLDIIPNLAFWREFPYLCADFTQHMWNMVSGRRREGYSVV</sequence>
<comment type="subcellular location">
    <subcellularLocation>
        <location evidence="2">Cytoplasmic vesicle membrane</location>
        <topology evidence="2">Single-pass type I membrane protein</topology>
    </subcellularLocation>
    <subcellularLocation>
        <location evidence="4">Golgi apparatus membrane</location>
        <topology evidence="4">Single-pass type I membrane protein</topology>
    </subcellularLocation>
    <subcellularLocation>
        <location evidence="1">Mitochondrion membrane</location>
        <topology evidence="1">Single-pass membrane protein</topology>
    </subcellularLocation>
    <subcellularLocation>
        <location evidence="3">Preautophagosomal structure membrane</location>
        <topology evidence="3">Single-pass type I membrane protein</topology>
    </subcellularLocation>
</comment>
<dbReference type="PANTHER" id="PTHR15071:SF13">
    <property type="entry name" value="AUTOPHAGY-RELATED PROTEIN 27"/>
    <property type="match status" value="1"/>
</dbReference>
<evidence type="ECO:0000256" key="14">
    <source>
        <dbReference type="ARBA" id="ARBA00023128"/>
    </source>
</evidence>
<feature type="signal peptide" evidence="20">
    <location>
        <begin position="1"/>
        <end position="24"/>
    </location>
</feature>
<evidence type="ECO:0000313" key="23">
    <source>
        <dbReference type="Proteomes" id="UP000242474"/>
    </source>
</evidence>
<reference evidence="22 23" key="1">
    <citation type="journal article" date="2015" name="Genome Biol. Evol.">
        <title>Phylogenomic analyses indicate that early fungi evolved digesting cell walls of algal ancestors of land plants.</title>
        <authorList>
            <person name="Chang Y."/>
            <person name="Wang S."/>
            <person name="Sekimoto S."/>
            <person name="Aerts A.L."/>
            <person name="Choi C."/>
            <person name="Clum A."/>
            <person name="LaButti K.M."/>
            <person name="Lindquist E.A."/>
            <person name="Yee Ngan C."/>
            <person name="Ohm R.A."/>
            <person name="Salamov A.A."/>
            <person name="Grigoriev I.V."/>
            <person name="Spatafora J.W."/>
            <person name="Berbee M.L."/>
        </authorList>
    </citation>
    <scope>NUCLEOTIDE SEQUENCE [LARGE SCALE GENOMIC DNA]</scope>
    <source>
        <strain evidence="22 23">NRRL 1564</strain>
    </source>
</reference>
<dbReference type="Pfam" id="PF09451">
    <property type="entry name" value="ATG27"/>
    <property type="match status" value="1"/>
</dbReference>
<keyword evidence="17" id="KW-0968">Cytoplasmic vesicle</keyword>
<dbReference type="EMBL" id="KZ303543">
    <property type="protein sequence ID" value="PIA13209.1"/>
    <property type="molecule type" value="Genomic_DNA"/>
</dbReference>
<evidence type="ECO:0000256" key="7">
    <source>
        <dbReference type="ARBA" id="ARBA00022448"/>
    </source>
</evidence>
<feature type="transmembrane region" description="Helical" evidence="19">
    <location>
        <begin position="218"/>
        <end position="240"/>
    </location>
</feature>
<keyword evidence="8 19" id="KW-0812">Transmembrane</keyword>
<dbReference type="OrthoDB" id="29460at2759"/>
<dbReference type="InterPro" id="IPR044865">
    <property type="entry name" value="MRH_dom"/>
</dbReference>
<keyword evidence="14" id="KW-0496">Mitochondrion</keyword>
<evidence type="ECO:0000256" key="12">
    <source>
        <dbReference type="ARBA" id="ARBA00023006"/>
    </source>
</evidence>
<evidence type="ECO:0000256" key="11">
    <source>
        <dbReference type="ARBA" id="ARBA00022989"/>
    </source>
</evidence>
<dbReference type="InterPro" id="IPR009011">
    <property type="entry name" value="Man6P_isomerase_rcpt-bd_dom_sf"/>
</dbReference>
<keyword evidence="10" id="KW-0653">Protein transport</keyword>
<dbReference type="GO" id="GO:0000139">
    <property type="term" value="C:Golgi membrane"/>
    <property type="evidence" value="ECO:0007669"/>
    <property type="project" value="UniProtKB-SubCell"/>
</dbReference>
<evidence type="ECO:0000256" key="17">
    <source>
        <dbReference type="ARBA" id="ARBA00023329"/>
    </source>
</evidence>
<evidence type="ECO:0000313" key="22">
    <source>
        <dbReference type="EMBL" id="PIA13209.1"/>
    </source>
</evidence>
<evidence type="ECO:0000256" key="16">
    <source>
        <dbReference type="ARBA" id="ARBA00023157"/>
    </source>
</evidence>
<evidence type="ECO:0000256" key="4">
    <source>
        <dbReference type="ARBA" id="ARBA00004614"/>
    </source>
</evidence>
<evidence type="ECO:0000256" key="3">
    <source>
        <dbReference type="ARBA" id="ARBA00004472"/>
    </source>
</evidence>
<evidence type="ECO:0000256" key="20">
    <source>
        <dbReference type="SAM" id="SignalP"/>
    </source>
</evidence>
<evidence type="ECO:0000256" key="8">
    <source>
        <dbReference type="ARBA" id="ARBA00022692"/>
    </source>
</evidence>
<feature type="region of interest" description="Disordered" evidence="18">
    <location>
        <begin position="189"/>
        <end position="212"/>
    </location>
</feature>
<evidence type="ECO:0000256" key="19">
    <source>
        <dbReference type="SAM" id="Phobius"/>
    </source>
</evidence>
<evidence type="ECO:0000256" key="15">
    <source>
        <dbReference type="ARBA" id="ARBA00023136"/>
    </source>
</evidence>
<evidence type="ECO:0000256" key="9">
    <source>
        <dbReference type="ARBA" id="ARBA00022729"/>
    </source>
</evidence>
<evidence type="ECO:0000256" key="1">
    <source>
        <dbReference type="ARBA" id="ARBA00004304"/>
    </source>
</evidence>